<evidence type="ECO:0000313" key="11">
    <source>
        <dbReference type="EMBL" id="RMI46374.1"/>
    </source>
</evidence>
<evidence type="ECO:0000256" key="1">
    <source>
        <dbReference type="ARBA" id="ARBA00004651"/>
    </source>
</evidence>
<feature type="transmembrane region" description="Helical" evidence="8">
    <location>
        <begin position="269"/>
        <end position="290"/>
    </location>
</feature>
<dbReference type="InterPro" id="IPR045378">
    <property type="entry name" value="LNT_N"/>
</dbReference>
<dbReference type="RefSeq" id="WP_122193556.1">
    <property type="nucleotide sequence ID" value="NZ_JBHSKC010000005.1"/>
</dbReference>
<keyword evidence="7 8" id="KW-0012">Acyltransferase</keyword>
<dbReference type="GO" id="GO:0042158">
    <property type="term" value="P:lipoprotein biosynthetic process"/>
    <property type="evidence" value="ECO:0007669"/>
    <property type="project" value="UniProtKB-UniRule"/>
</dbReference>
<feature type="compositionally biased region" description="Low complexity" evidence="9">
    <location>
        <begin position="233"/>
        <end position="244"/>
    </location>
</feature>
<keyword evidence="3 8" id="KW-0808">Transferase</keyword>
<dbReference type="NCBIfam" id="TIGR00546">
    <property type="entry name" value="lnt"/>
    <property type="match status" value="1"/>
</dbReference>
<keyword evidence="5 8" id="KW-1133">Transmembrane helix</keyword>
<proteinExistence type="inferred from homology"/>
<dbReference type="Gene3D" id="3.60.110.10">
    <property type="entry name" value="Carbon-nitrogen hydrolase"/>
    <property type="match status" value="1"/>
</dbReference>
<evidence type="ECO:0000313" key="12">
    <source>
        <dbReference type="Proteomes" id="UP000282674"/>
    </source>
</evidence>
<feature type="transmembrane region" description="Helical" evidence="8">
    <location>
        <begin position="81"/>
        <end position="101"/>
    </location>
</feature>
<feature type="transmembrane region" description="Helical" evidence="8">
    <location>
        <begin position="106"/>
        <end position="126"/>
    </location>
</feature>
<dbReference type="AlphaFoldDB" id="A0A3M2M9A4"/>
<dbReference type="GO" id="GO:0005886">
    <property type="term" value="C:plasma membrane"/>
    <property type="evidence" value="ECO:0007669"/>
    <property type="project" value="UniProtKB-SubCell"/>
</dbReference>
<evidence type="ECO:0000256" key="4">
    <source>
        <dbReference type="ARBA" id="ARBA00022692"/>
    </source>
</evidence>
<comment type="function">
    <text evidence="8">Catalyzes the phospholipid dependent N-acylation of the N-terminal cysteine of apolipoprotein, the last step in lipoprotein maturation.</text>
</comment>
<dbReference type="PROSITE" id="PS50263">
    <property type="entry name" value="CN_HYDROLASE"/>
    <property type="match status" value="1"/>
</dbReference>
<protein>
    <recommendedName>
        <fullName evidence="8">Apolipoprotein N-acyltransferase</fullName>
        <shortName evidence="8">ALP N-acyltransferase</shortName>
        <ecNumber evidence="8">2.3.1.269</ecNumber>
    </recommendedName>
</protein>
<dbReference type="InterPro" id="IPR004563">
    <property type="entry name" value="Apolipo_AcylTrfase"/>
</dbReference>
<comment type="subcellular location">
    <subcellularLocation>
        <location evidence="1 8">Cell membrane</location>
        <topology evidence="1 8">Multi-pass membrane protein</topology>
    </subcellularLocation>
</comment>
<sequence>MGSSVWPTRALALVTGAFPILAFPRADLGWLAWTALVPGMLLLARTGTAREAAIRGWAFGGGYLLAALYWTLPYIGPALPLIALVFGALWAPWGMAVRALVPRHPVYALLVLPSGWLTIELVRSRPSLGGPWAVYGATQWHHPTELALAALGGIWLISFALVAANTTLTLALTTLLSPAPRPTPRPAPVNGTPVEPNSVTPSHIHVPPPSATASKHPNAPPQATHAEEPDPVANAAAKEATAPADGGNGDVAGRRAGPWWRSGGGRRGFVAGMVTLALAITGIGPLVFAMRREPGVARTIRVNLVQPGVEEGAELRLGAAFQMTRAAPPADLTVWGESSVGVDLARDPRLVRRLRELAAARGPLLVNEDATDARGRVSKSAILVERDGIRGRYVKTRLVPFGEYIPFRPVLGWLSTVSKAAGQDRLKGTGPILMTAGGTTFGPLICFESAFPDLARTLTRRGAELIVYQSATSSFQDTWAPAQHASLAAVRAAETGRPTVQAALTGVTAAFDARGRRIAWFETDRYGAVTVTLKLPPVTSRTPYDRVGDVVPLVCLAVTAGAVAAAVGKRRGEVGGGGVTRRRRRKSPSAPDRGRT</sequence>
<feature type="domain" description="CN hydrolase" evidence="10">
    <location>
        <begin position="300"/>
        <end position="535"/>
    </location>
</feature>
<evidence type="ECO:0000256" key="2">
    <source>
        <dbReference type="ARBA" id="ARBA00022475"/>
    </source>
</evidence>
<dbReference type="Proteomes" id="UP000282674">
    <property type="component" value="Unassembled WGS sequence"/>
</dbReference>
<dbReference type="Pfam" id="PF20154">
    <property type="entry name" value="LNT_N"/>
    <property type="match status" value="1"/>
</dbReference>
<evidence type="ECO:0000256" key="7">
    <source>
        <dbReference type="ARBA" id="ARBA00023315"/>
    </source>
</evidence>
<comment type="pathway">
    <text evidence="8">Protein modification; lipoprotein biosynthesis (N-acyl transfer).</text>
</comment>
<evidence type="ECO:0000256" key="5">
    <source>
        <dbReference type="ARBA" id="ARBA00022989"/>
    </source>
</evidence>
<keyword evidence="4 8" id="KW-0812">Transmembrane</keyword>
<evidence type="ECO:0000256" key="3">
    <source>
        <dbReference type="ARBA" id="ARBA00022679"/>
    </source>
</evidence>
<evidence type="ECO:0000256" key="8">
    <source>
        <dbReference type="HAMAP-Rule" id="MF_01148"/>
    </source>
</evidence>
<evidence type="ECO:0000259" key="10">
    <source>
        <dbReference type="PROSITE" id="PS50263"/>
    </source>
</evidence>
<dbReference type="InterPro" id="IPR003010">
    <property type="entry name" value="C-N_Hydrolase"/>
</dbReference>
<evidence type="ECO:0000256" key="6">
    <source>
        <dbReference type="ARBA" id="ARBA00023136"/>
    </source>
</evidence>
<dbReference type="PANTHER" id="PTHR38686">
    <property type="entry name" value="APOLIPOPROTEIN N-ACYLTRANSFERASE"/>
    <property type="match status" value="1"/>
</dbReference>
<comment type="caution">
    <text evidence="11">The sequence shown here is derived from an EMBL/GenBank/DDBJ whole genome shotgun (WGS) entry which is preliminary data.</text>
</comment>
<dbReference type="SUPFAM" id="SSF56317">
    <property type="entry name" value="Carbon-nitrogen hydrolase"/>
    <property type="match status" value="1"/>
</dbReference>
<comment type="catalytic activity">
    <reaction evidence="8">
        <text>N-terminal S-1,2-diacyl-sn-glyceryl-L-cysteinyl-[lipoprotein] + a glycerophospholipid = N-acyl-S-1,2-diacyl-sn-glyceryl-L-cysteinyl-[lipoprotein] + a 2-acyl-sn-glycero-3-phospholipid + H(+)</text>
        <dbReference type="Rhea" id="RHEA:48228"/>
        <dbReference type="Rhea" id="RHEA-COMP:14681"/>
        <dbReference type="Rhea" id="RHEA-COMP:14684"/>
        <dbReference type="ChEBI" id="CHEBI:15378"/>
        <dbReference type="ChEBI" id="CHEBI:136912"/>
        <dbReference type="ChEBI" id="CHEBI:140656"/>
        <dbReference type="ChEBI" id="CHEBI:140657"/>
        <dbReference type="ChEBI" id="CHEBI:140660"/>
        <dbReference type="EC" id="2.3.1.269"/>
    </reaction>
</comment>
<dbReference type="EC" id="2.3.1.269" evidence="8"/>
<dbReference type="PANTHER" id="PTHR38686:SF1">
    <property type="entry name" value="APOLIPOPROTEIN N-ACYLTRANSFERASE"/>
    <property type="match status" value="1"/>
</dbReference>
<keyword evidence="12" id="KW-1185">Reference proteome</keyword>
<accession>A0A3M2M9A4</accession>
<dbReference type="EMBL" id="RFFG01000009">
    <property type="protein sequence ID" value="RMI46374.1"/>
    <property type="molecule type" value="Genomic_DNA"/>
</dbReference>
<comment type="similarity">
    <text evidence="8">Belongs to the CN hydrolase family. Apolipoprotein N-acyltransferase subfamily.</text>
</comment>
<dbReference type="GO" id="GO:0016410">
    <property type="term" value="F:N-acyltransferase activity"/>
    <property type="evidence" value="ECO:0007669"/>
    <property type="project" value="UniProtKB-UniRule"/>
</dbReference>
<reference evidence="11 12" key="1">
    <citation type="submission" date="2018-10" db="EMBL/GenBank/DDBJ databases">
        <title>Isolation from soil.</title>
        <authorList>
            <person name="Hu J."/>
        </authorList>
    </citation>
    <scope>NUCLEOTIDE SEQUENCE [LARGE SCALE GENOMIC DNA]</scope>
    <source>
        <strain evidence="11 12">NEAU-Ht49</strain>
    </source>
</reference>
<name>A0A3M2M9A4_9ACTN</name>
<feature type="region of interest" description="Disordered" evidence="9">
    <location>
        <begin position="176"/>
        <end position="259"/>
    </location>
</feature>
<feature type="transmembrane region" description="Helical" evidence="8">
    <location>
        <begin position="146"/>
        <end position="176"/>
    </location>
</feature>
<dbReference type="CDD" id="cd07571">
    <property type="entry name" value="ALP_N-acyl_transferase"/>
    <property type="match status" value="1"/>
</dbReference>
<organism evidence="11 12">
    <name type="scientific">Actinomadura harenae</name>
    <dbReference type="NCBI Taxonomy" id="2483351"/>
    <lineage>
        <taxon>Bacteria</taxon>
        <taxon>Bacillati</taxon>
        <taxon>Actinomycetota</taxon>
        <taxon>Actinomycetes</taxon>
        <taxon>Streptosporangiales</taxon>
        <taxon>Thermomonosporaceae</taxon>
        <taxon>Actinomadura</taxon>
    </lineage>
</organism>
<feature type="region of interest" description="Disordered" evidence="9">
    <location>
        <begin position="572"/>
        <end position="596"/>
    </location>
</feature>
<dbReference type="UniPathway" id="UPA00666"/>
<keyword evidence="11" id="KW-0449">Lipoprotein</keyword>
<feature type="transmembrane region" description="Helical" evidence="8">
    <location>
        <begin position="56"/>
        <end position="75"/>
    </location>
</feature>
<keyword evidence="2 8" id="KW-1003">Cell membrane</keyword>
<gene>
    <name evidence="8 11" type="primary">lnt</name>
    <name evidence="11" type="ORF">EBO15_07400</name>
</gene>
<comment type="caution">
    <text evidence="8">Lacks conserved residue(s) required for the propagation of feature annotation.</text>
</comment>
<dbReference type="Pfam" id="PF00795">
    <property type="entry name" value="CN_hydrolase"/>
    <property type="match status" value="1"/>
</dbReference>
<keyword evidence="6 8" id="KW-0472">Membrane</keyword>
<dbReference type="InterPro" id="IPR036526">
    <property type="entry name" value="C-N_Hydrolase_sf"/>
</dbReference>
<dbReference type="HAMAP" id="MF_01148">
    <property type="entry name" value="Lnt"/>
    <property type="match status" value="1"/>
</dbReference>
<dbReference type="OrthoDB" id="9804277at2"/>
<evidence type="ECO:0000256" key="9">
    <source>
        <dbReference type="SAM" id="MobiDB-lite"/>
    </source>
</evidence>